<evidence type="ECO:0000313" key="4">
    <source>
        <dbReference type="EMBL" id="TDW20206.1"/>
    </source>
</evidence>
<comment type="caution">
    <text evidence="4">The sequence shown here is derived from an EMBL/GenBank/DDBJ whole genome shotgun (WGS) entry which is preliminary data.</text>
</comment>
<dbReference type="InterPro" id="IPR026906">
    <property type="entry name" value="LRR_5"/>
</dbReference>
<feature type="compositionally biased region" description="Polar residues" evidence="2">
    <location>
        <begin position="1300"/>
        <end position="1328"/>
    </location>
</feature>
<dbReference type="Gene3D" id="2.60.40.4270">
    <property type="entry name" value="Listeria-Bacteroides repeat domain"/>
    <property type="match status" value="1"/>
</dbReference>
<comment type="subcellular location">
    <subcellularLocation>
        <location evidence="1">Cell envelope</location>
    </subcellularLocation>
</comment>
<dbReference type="GO" id="GO:0030313">
    <property type="term" value="C:cell envelope"/>
    <property type="evidence" value="ECO:0007669"/>
    <property type="project" value="UniProtKB-SubCell"/>
</dbReference>
<protein>
    <submittedName>
        <fullName evidence="4">List-Bact-rpt repeat protein</fullName>
    </submittedName>
</protein>
<dbReference type="RefSeq" id="WP_134169318.1">
    <property type="nucleotide sequence ID" value="NZ_SODD01000014.1"/>
</dbReference>
<feature type="domain" description="Bacterial repeat" evidence="3">
    <location>
        <begin position="890"/>
        <end position="972"/>
    </location>
</feature>
<sequence length="1362" mass="148417">MKKIISVALAVVIAFAAIFTVEQQSIRASADVIKTSDYSASSVFNYRSVSGGIEITSLNKSWYISVAGSESTLKDVELTIPDEINGSKVVSIGSFAFARNGSVPGWTGSYMPYTITKTDMTQPTKLTTINSSAFNAQYQMTSLEMSDSVTTLQTKALHQTGLKQITLSDNITFIGELALGSIGAVEYIKVNGKTTTSAITLPSKLVTIGNNAFSFQMIQDGSSVFFAIPSTVTSVGNEAFKINTISPFKSVQIISETVGASYTSTSFNISGTSSSAVANSMVVFSNKSEFDRVNALSGTDANLKKQFTYEVELQAQDTNGTVLSSEKKLYNQSLQYTKNTTTSFWEVNTAYTLPSLDGVTLSAGYQAKWLYKDTAKKVETTDILSGTYLDAAGVVALTPGVYPIEPVIKPTVNGQIVDAIGTGNITYDLNVQLQNGNQKVGVDVYHPLLLSESGSLTGGYVEFEYYWIDIQTVAMGGSCFLTNGTRNYDYTDGFSKLTKINEIKIRSEQDLRSFRQVTQTCSGDEFYRVAIRGTYYDGSGAKEVFYNAGTGSIGGNTVGNTTNTHFDLMVYDQVVVADITYDLNGGNIAGSEADVKWTQVTDYETLGDYETAMNPTPDYKQVIREGYRLVGWEDKAYGAIIYPKAMDKQPIVGNKTYTAVWEKNGTATVIFNYDGGIDDNDEKITIVSGEPNETYTVPSVTKEGYEFIGWNVEPTKKFGDAGSTTIYTAQWKRLSYNVTFKQGDNGTLSNKTGDTASTVSEKVKISDTVTFVPGVTANTNYEFVGWKHAGTGKIYSNEAIEKYNVTEDVTFTAVYKEIDNATVIFNYNGGLDDDSKFMKTINGKPGTAYATPVPTRTGYEFDGWNETPTLVFGEANSISIYHAQWTPISYKVTFEKGEHGVLTNEANDTVDTVETRVVYKEKITFVPSVTSDASYKFVGWSKDGSEILYTSDEVNDLKVTGNVVFTAIYEEIGEVTVIFDYKGGVDDNLEYMSVIVGKPGTAYISPSIIKDGYTFAGWDKQPTLVFGSAGSTSVYTAIWETSSLEVTFLPGEYGDMFDADDAKIDTYAEDVKYQDTVTYVPEIKVYEGHTFKGWSLNGSSTLYASEDIAKMKITKNSEFVAQYEEVDNATVIFMYDGGVDSQGAFGSYVEGKPGKAYEVPEVTKKGFAFTGWDVEPTKVFGKAGSTTVYTATWSADELLVVFEQGEQGILVDASGNTTNTMNEQVVFGNQVSYVPSVKSNENYEHIGWSMNGSSSVYSSEDIAKMNMEESTTFTAVYRKIDVCNSLPNEGGNTPDKPSANLPSKDSKPNGSANSNQTPNSKPSIETGDTSSASKLLLTLFMAAVSVALLIRNKVRSLYKTEN</sequence>
<evidence type="ECO:0000259" key="3">
    <source>
        <dbReference type="Pfam" id="PF18998"/>
    </source>
</evidence>
<dbReference type="Proteomes" id="UP000294743">
    <property type="component" value="Unassembled WGS sequence"/>
</dbReference>
<dbReference type="EMBL" id="SODD01000014">
    <property type="protein sequence ID" value="TDW20206.1"/>
    <property type="molecule type" value="Genomic_DNA"/>
</dbReference>
<dbReference type="InterPro" id="IPR044060">
    <property type="entry name" value="Bacterial_rp_domain"/>
</dbReference>
<dbReference type="Pfam" id="PF09479">
    <property type="entry name" value="Flg_new"/>
    <property type="match status" value="5"/>
</dbReference>
<dbReference type="Pfam" id="PF13306">
    <property type="entry name" value="LRR_5"/>
    <property type="match status" value="1"/>
</dbReference>
<reference evidence="4 5" key="1">
    <citation type="submission" date="2019-03" db="EMBL/GenBank/DDBJ databases">
        <title>Genomic Encyclopedia of Type Strains, Phase IV (KMG-IV): sequencing the most valuable type-strain genomes for metagenomic binning, comparative biology and taxonomic classification.</title>
        <authorList>
            <person name="Goeker M."/>
        </authorList>
    </citation>
    <scope>NUCLEOTIDE SEQUENCE [LARGE SCALE GENOMIC DNA]</scope>
    <source>
        <strain evidence="4 5">DSM 28867</strain>
    </source>
</reference>
<evidence type="ECO:0000256" key="2">
    <source>
        <dbReference type="SAM" id="MobiDB-lite"/>
    </source>
</evidence>
<dbReference type="Gene3D" id="3.80.10.10">
    <property type="entry name" value="Ribonuclease Inhibitor"/>
    <property type="match status" value="1"/>
</dbReference>
<keyword evidence="5" id="KW-1185">Reference proteome</keyword>
<evidence type="ECO:0000256" key="1">
    <source>
        <dbReference type="ARBA" id="ARBA00004196"/>
    </source>
</evidence>
<dbReference type="InterPro" id="IPR032675">
    <property type="entry name" value="LRR_dom_sf"/>
</dbReference>
<proteinExistence type="predicted"/>
<gene>
    <name evidence="4" type="ORF">EDD63_11436</name>
</gene>
<dbReference type="InterPro" id="IPR042229">
    <property type="entry name" value="Listeria/Bacterioides_rpt_sf"/>
</dbReference>
<evidence type="ECO:0000313" key="5">
    <source>
        <dbReference type="Proteomes" id="UP000294743"/>
    </source>
</evidence>
<dbReference type="InterPro" id="IPR013378">
    <property type="entry name" value="InlB-like_B-rpt"/>
</dbReference>
<dbReference type="Pfam" id="PF18998">
    <property type="entry name" value="Flg_new_2"/>
    <property type="match status" value="1"/>
</dbReference>
<name>A0A4R7ZRT3_9FIRM</name>
<organism evidence="4 5">
    <name type="scientific">Breznakia blatticola</name>
    <dbReference type="NCBI Taxonomy" id="1754012"/>
    <lineage>
        <taxon>Bacteria</taxon>
        <taxon>Bacillati</taxon>
        <taxon>Bacillota</taxon>
        <taxon>Erysipelotrichia</taxon>
        <taxon>Erysipelotrichales</taxon>
        <taxon>Erysipelotrichaceae</taxon>
        <taxon>Breznakia</taxon>
    </lineage>
</organism>
<accession>A0A4R7ZRT3</accession>
<feature type="region of interest" description="Disordered" evidence="2">
    <location>
        <begin position="1285"/>
        <end position="1328"/>
    </location>
</feature>
<dbReference type="OrthoDB" id="1655984at2"/>